<dbReference type="EMBL" id="MWZD01000012">
    <property type="protein sequence ID" value="PRI12358.1"/>
    <property type="molecule type" value="Genomic_DNA"/>
</dbReference>
<keyword evidence="1" id="KW-0805">Transcription regulation</keyword>
<name>A0A2S9QS03_9MICO</name>
<dbReference type="CDD" id="cd07377">
    <property type="entry name" value="WHTH_GntR"/>
    <property type="match status" value="1"/>
</dbReference>
<dbReference type="OrthoDB" id="4307011at2"/>
<keyword evidence="6" id="KW-1185">Reference proteome</keyword>
<dbReference type="Pfam" id="PF00392">
    <property type="entry name" value="GntR"/>
    <property type="match status" value="1"/>
</dbReference>
<reference evidence="5 6" key="1">
    <citation type="journal article" date="2017" name="New Microbes New Infect">
        <title>Genome sequence of 'Leucobacter massiliensis' sp. nov. isolated from human pharynx after travel to the 2014 Hajj.</title>
        <authorList>
            <person name="Leangapichart T."/>
            <person name="Gautret P."/>
            <person name="Nguyen T.T."/>
            <person name="Armstrong N."/>
            <person name="Rolain J.M."/>
        </authorList>
    </citation>
    <scope>NUCLEOTIDE SEQUENCE [LARGE SCALE GENOMIC DNA]</scope>
    <source>
        <strain evidence="5 6">122RC15</strain>
    </source>
</reference>
<dbReference type="PANTHER" id="PTHR38445">
    <property type="entry name" value="HTH-TYPE TRANSCRIPTIONAL REPRESSOR YTRA"/>
    <property type="match status" value="1"/>
</dbReference>
<sequence length="126" mass="13884">MELRVLVSQTSGVPLYEQIVEQLRQQILAGELEAGAALPSLRALAAELRVSLITTTRAYNELAAEGLIVNVPARGSFVAELDPDRARQGALNHARDGLRQLVARARPTGLVSLEELTRMLKEEWER</sequence>
<keyword evidence="2" id="KW-0238">DNA-binding</keyword>
<evidence type="ECO:0000259" key="4">
    <source>
        <dbReference type="PROSITE" id="PS50949"/>
    </source>
</evidence>
<evidence type="ECO:0000313" key="6">
    <source>
        <dbReference type="Proteomes" id="UP000238650"/>
    </source>
</evidence>
<dbReference type="PROSITE" id="PS50949">
    <property type="entry name" value="HTH_GNTR"/>
    <property type="match status" value="1"/>
</dbReference>
<gene>
    <name evidence="5" type="ORF">B4915_01385</name>
</gene>
<evidence type="ECO:0000313" key="5">
    <source>
        <dbReference type="EMBL" id="PRI12358.1"/>
    </source>
</evidence>
<organism evidence="5 6">
    <name type="scientific">Leucobacter massiliensis</name>
    <dbReference type="NCBI Taxonomy" id="1686285"/>
    <lineage>
        <taxon>Bacteria</taxon>
        <taxon>Bacillati</taxon>
        <taxon>Actinomycetota</taxon>
        <taxon>Actinomycetes</taxon>
        <taxon>Micrococcales</taxon>
        <taxon>Microbacteriaceae</taxon>
        <taxon>Leucobacter</taxon>
    </lineage>
</organism>
<dbReference type="InterPro" id="IPR036390">
    <property type="entry name" value="WH_DNA-bd_sf"/>
</dbReference>
<keyword evidence="3" id="KW-0804">Transcription</keyword>
<dbReference type="SUPFAM" id="SSF46785">
    <property type="entry name" value="Winged helix' DNA-binding domain"/>
    <property type="match status" value="1"/>
</dbReference>
<dbReference type="InterPro" id="IPR036388">
    <property type="entry name" value="WH-like_DNA-bd_sf"/>
</dbReference>
<accession>A0A2S9QS03</accession>
<evidence type="ECO:0000256" key="3">
    <source>
        <dbReference type="ARBA" id="ARBA00023163"/>
    </source>
</evidence>
<evidence type="ECO:0000256" key="1">
    <source>
        <dbReference type="ARBA" id="ARBA00023015"/>
    </source>
</evidence>
<dbReference type="Gene3D" id="1.10.10.10">
    <property type="entry name" value="Winged helix-like DNA-binding domain superfamily/Winged helix DNA-binding domain"/>
    <property type="match status" value="1"/>
</dbReference>
<dbReference type="Proteomes" id="UP000238650">
    <property type="component" value="Unassembled WGS sequence"/>
</dbReference>
<dbReference type="PANTHER" id="PTHR38445:SF7">
    <property type="entry name" value="GNTR-FAMILY TRANSCRIPTIONAL REGULATOR"/>
    <property type="match status" value="1"/>
</dbReference>
<evidence type="ECO:0000256" key="2">
    <source>
        <dbReference type="ARBA" id="ARBA00023125"/>
    </source>
</evidence>
<dbReference type="AlphaFoldDB" id="A0A2S9QS03"/>
<protein>
    <recommendedName>
        <fullName evidence="4">HTH gntR-type domain-containing protein</fullName>
    </recommendedName>
</protein>
<dbReference type="InterPro" id="IPR000524">
    <property type="entry name" value="Tscrpt_reg_HTH_GntR"/>
</dbReference>
<proteinExistence type="predicted"/>
<feature type="domain" description="HTH gntR-type" evidence="4">
    <location>
        <begin position="13"/>
        <end position="81"/>
    </location>
</feature>
<dbReference type="GO" id="GO:0003700">
    <property type="term" value="F:DNA-binding transcription factor activity"/>
    <property type="evidence" value="ECO:0007669"/>
    <property type="project" value="InterPro"/>
</dbReference>
<dbReference type="SMART" id="SM00345">
    <property type="entry name" value="HTH_GNTR"/>
    <property type="match status" value="1"/>
</dbReference>
<dbReference type="GO" id="GO:0003677">
    <property type="term" value="F:DNA binding"/>
    <property type="evidence" value="ECO:0007669"/>
    <property type="project" value="UniProtKB-KW"/>
</dbReference>
<comment type="caution">
    <text evidence="5">The sequence shown here is derived from an EMBL/GenBank/DDBJ whole genome shotgun (WGS) entry which is preliminary data.</text>
</comment>